<keyword evidence="2 4" id="KW-0808">Transferase</keyword>
<dbReference type="STRING" id="928856.SAMN04488049_10774"/>
<protein>
    <submittedName>
        <fullName evidence="4">Glycine/sarcosine N-methyltransferase</fullName>
        <ecNumber evidence="4">2.1.1.156</ecNumber>
    </submittedName>
</protein>
<dbReference type="EC" id="2.1.1.156" evidence="4"/>
<dbReference type="InterPro" id="IPR041698">
    <property type="entry name" value="Methyltransf_25"/>
</dbReference>
<organism evidence="4 5">
    <name type="scientific">Tritonibacter multivorans</name>
    <dbReference type="NCBI Taxonomy" id="928856"/>
    <lineage>
        <taxon>Bacteria</taxon>
        <taxon>Pseudomonadati</taxon>
        <taxon>Pseudomonadota</taxon>
        <taxon>Alphaproteobacteria</taxon>
        <taxon>Rhodobacterales</taxon>
        <taxon>Paracoccaceae</taxon>
        <taxon>Tritonibacter</taxon>
    </lineage>
</organism>
<dbReference type="PANTHER" id="PTHR43861">
    <property type="entry name" value="TRANS-ACONITATE 2-METHYLTRANSFERASE-RELATED"/>
    <property type="match status" value="1"/>
</dbReference>
<evidence type="ECO:0000259" key="3">
    <source>
        <dbReference type="Pfam" id="PF13649"/>
    </source>
</evidence>
<evidence type="ECO:0000313" key="5">
    <source>
        <dbReference type="Proteomes" id="UP000052022"/>
    </source>
</evidence>
<accession>A0A0P1G897</accession>
<keyword evidence="5" id="KW-1185">Reference proteome</keyword>
<reference evidence="4 5" key="1">
    <citation type="submission" date="2015-09" db="EMBL/GenBank/DDBJ databases">
        <authorList>
            <consortium name="Swine Surveillance"/>
        </authorList>
    </citation>
    <scope>NUCLEOTIDE SEQUENCE [LARGE SCALE GENOMIC DNA]</scope>
    <source>
        <strain evidence="4 5">CECT 7557</strain>
    </source>
</reference>
<dbReference type="Pfam" id="PF13649">
    <property type="entry name" value="Methyltransf_25"/>
    <property type="match status" value="1"/>
</dbReference>
<dbReference type="PANTHER" id="PTHR43861:SF1">
    <property type="entry name" value="TRANS-ACONITATE 2-METHYLTRANSFERASE"/>
    <property type="match status" value="1"/>
</dbReference>
<dbReference type="Proteomes" id="UP000052022">
    <property type="component" value="Unassembled WGS sequence"/>
</dbReference>
<dbReference type="EMBL" id="CYSD01000021">
    <property type="protein sequence ID" value="CUH77773.1"/>
    <property type="molecule type" value="Genomic_DNA"/>
</dbReference>
<dbReference type="SUPFAM" id="SSF53335">
    <property type="entry name" value="S-adenosyl-L-methionine-dependent methyltransferases"/>
    <property type="match status" value="1"/>
</dbReference>
<evidence type="ECO:0000256" key="2">
    <source>
        <dbReference type="ARBA" id="ARBA00022679"/>
    </source>
</evidence>
<dbReference type="OrthoDB" id="9765084at2"/>
<dbReference type="AlphaFoldDB" id="A0A0P1G897"/>
<dbReference type="InterPro" id="IPR029063">
    <property type="entry name" value="SAM-dependent_MTases_sf"/>
</dbReference>
<dbReference type="GO" id="GO:0008168">
    <property type="term" value="F:methyltransferase activity"/>
    <property type="evidence" value="ECO:0007669"/>
    <property type="project" value="UniProtKB-KW"/>
</dbReference>
<evidence type="ECO:0000313" key="4">
    <source>
        <dbReference type="EMBL" id="CUH77773.1"/>
    </source>
</evidence>
<feature type="domain" description="Methyltransferase" evidence="3">
    <location>
        <begin position="38"/>
        <end position="131"/>
    </location>
</feature>
<dbReference type="CDD" id="cd02440">
    <property type="entry name" value="AdoMet_MTases"/>
    <property type="match status" value="1"/>
</dbReference>
<dbReference type="Gene3D" id="3.40.50.150">
    <property type="entry name" value="Vaccinia Virus protein VP39"/>
    <property type="match status" value="1"/>
</dbReference>
<keyword evidence="1 4" id="KW-0489">Methyltransferase</keyword>
<dbReference type="GO" id="GO:0032259">
    <property type="term" value="P:methylation"/>
    <property type="evidence" value="ECO:0007669"/>
    <property type="project" value="UniProtKB-KW"/>
</dbReference>
<sequence length="247" mass="26719">MDALYIDPALVAVYDALNSGRSDFEFYRSRLPNAPSRILDIGCGTGTFAIELAGLGHDVTAVDPAPAMIAYAMAKDRADAVRWITGQATDAAERGWCDAAIMTGHAFQCLLSDEEVDDLFISVKTILKENGVFWFETRNPAAKPWLRWTPKQASPAVTFAEGQTVQVFHEVSAVDGEYVTFDESYVFGDGRAAGRSRSTLKFPTFDAVQAAARRNGFTVSAAFGDWNGGAVSSKSPELIFKMVPAVA</sequence>
<name>A0A0P1G897_9RHOB</name>
<evidence type="ECO:0000256" key="1">
    <source>
        <dbReference type="ARBA" id="ARBA00022603"/>
    </source>
</evidence>
<dbReference type="RefSeq" id="WP_058289657.1">
    <property type="nucleotide sequence ID" value="NZ_CYSD01000021.1"/>
</dbReference>
<gene>
    <name evidence="4" type="primary">bsmA</name>
    <name evidence="4" type="ORF">TRM7557_01573</name>
</gene>
<proteinExistence type="predicted"/>